<dbReference type="InterPro" id="IPR036236">
    <property type="entry name" value="Znf_C2H2_sf"/>
</dbReference>
<dbReference type="SUPFAM" id="SSF52540">
    <property type="entry name" value="P-loop containing nucleoside triphosphate hydrolases"/>
    <property type="match status" value="1"/>
</dbReference>
<evidence type="ECO:0000256" key="1">
    <source>
        <dbReference type="ARBA" id="ARBA00022723"/>
    </source>
</evidence>
<feature type="domain" description="C2H2-type" evidence="7">
    <location>
        <begin position="898"/>
        <end position="925"/>
    </location>
</feature>
<dbReference type="PROSITE" id="PS50157">
    <property type="entry name" value="ZINC_FINGER_C2H2_2"/>
    <property type="match status" value="3"/>
</dbReference>
<accession>A0AA40AIP9</accession>
<dbReference type="InterPro" id="IPR056125">
    <property type="entry name" value="DUF7708"/>
</dbReference>
<reference evidence="8" key="1">
    <citation type="submission" date="2023-06" db="EMBL/GenBank/DDBJ databases">
        <title>Genome-scale phylogeny and comparative genomics of the fungal order Sordariales.</title>
        <authorList>
            <consortium name="Lawrence Berkeley National Laboratory"/>
            <person name="Hensen N."/>
            <person name="Bonometti L."/>
            <person name="Westerberg I."/>
            <person name="Brannstrom I.O."/>
            <person name="Guillou S."/>
            <person name="Cros-Aarteil S."/>
            <person name="Calhoun S."/>
            <person name="Haridas S."/>
            <person name="Kuo A."/>
            <person name="Mondo S."/>
            <person name="Pangilinan J."/>
            <person name="Riley R."/>
            <person name="Labutti K."/>
            <person name="Andreopoulos B."/>
            <person name="Lipzen A."/>
            <person name="Chen C."/>
            <person name="Yanf M."/>
            <person name="Daum C."/>
            <person name="Ng V."/>
            <person name="Clum A."/>
            <person name="Steindorff A."/>
            <person name="Ohm R."/>
            <person name="Martin F."/>
            <person name="Silar P."/>
            <person name="Natvig D."/>
            <person name="Lalanne C."/>
            <person name="Gautier V."/>
            <person name="Ament-Velasquez S.L."/>
            <person name="Kruys A."/>
            <person name="Hutchinson M.I."/>
            <person name="Powell A.J."/>
            <person name="Barry K."/>
            <person name="Miller A.N."/>
            <person name="Grigoriev I.V."/>
            <person name="Debuchy R."/>
            <person name="Gladieux P."/>
            <person name="Thoren M.H."/>
            <person name="Johannesson H."/>
        </authorList>
    </citation>
    <scope>NUCLEOTIDE SEQUENCE</scope>
    <source>
        <strain evidence="8">CBS 540.89</strain>
    </source>
</reference>
<sequence length="1053" mass="119856">MACDALSSGACTCGFHIALADFKKTLEDDNLIKSFEGARLHQLTAEIARIQQEQTSKRRMRYMKRIEPFLKTMEQYGKVVEVFVNAEEIVAFIWTASSFNEAFDSLLNAYQDIWEQLPLLEEYASALESRPHLRTVLMWIYKDILEFHREAIAYFKHRVWKQIFQAAWRGFLPKINFIKDNMARHRRLLENGATFAQLEEVSNLRRNIEREFEIQRKFELDRQRNDVIAWLNPAPPPLEKYREARAWCPGAGKWLLESPRFQDWFHPAFCRNPLLWITGIPGAGKSVLASVIVEEATDLDTDTTVASFFCQPNNASTDTFVAVARGILAQLITHNSSLVTSMAEHRSLSGQVTLSTTDLAKSMLKDALGCCKNTYVVIDGLDSCSRRDRKDIVITLRSIVESLPKEQMDDVRCVFLSQNDGIAKKDLGDLPTITITPKDNKGDIESYWTSCKSHLESRLGPLQAIGMDIVKVVTARAHGRLVTPFVNASSDTDLFMAGMFLFATLMFLHLEPLPLQELASELRQIPQGLDEVYERVMQNLLSQNDFRQKDRLSLLGWLACARRPLKWYEVRGAAAIDLDGQTVNYDQLIPRTLKHGHRDLCGPLVEQGPDDTLQFIHPTAREYILKHHFENHRSHLNISMLSIPYLTLPGIHRNVSTFLIPCYIDAGYYAFLEYSVTCWSLHLQEALHGRTSSSTDLEELSEYLGVFVDTHWPPPRDTPTNASDIPKTVQKSLSQLQDQDFFKELCWGVSAAKRHLGQEGLVKADHGPLDLTPVLLKVRETLAMLAESGNLTDEQRRILHEFYGPNWFKCSAMNCEYFHRGFRTRKQLGDHINRHEKPFLCLVPDCDLGSTFGWATKDALQKHVLESHGIDISDPTKDLEFPLPPTKQGSDASNPTRFACPACPKTFTRNHNLQNHLRTHRNEKPHSCGHCSQTFTRKHDRDRHQATMHSGQKRFICLGDLTNGGTWGCGREFSRQDKLADHLKSKTGQKCILPLFSEEMNAEGGLEGERWNSRLAEILASRFPLDPEQLKPVIIALSSFPISYVRKEGIVVA</sequence>
<name>A0AA40AIP9_9PEZI</name>
<feature type="domain" description="C2H2-type" evidence="7">
    <location>
        <begin position="955"/>
        <end position="991"/>
    </location>
</feature>
<keyword evidence="4" id="KW-0862">Zinc</keyword>
<dbReference type="InterPro" id="IPR013087">
    <property type="entry name" value="Znf_C2H2_type"/>
</dbReference>
<dbReference type="Pfam" id="PF22939">
    <property type="entry name" value="WHD_GPIID"/>
    <property type="match status" value="1"/>
</dbReference>
<keyword evidence="3 5" id="KW-0863">Zinc-finger</keyword>
<dbReference type="PANTHER" id="PTHR10039">
    <property type="entry name" value="AMELOGENIN"/>
    <property type="match status" value="1"/>
</dbReference>
<dbReference type="Pfam" id="PF00096">
    <property type="entry name" value="zf-C2H2"/>
    <property type="match status" value="1"/>
</dbReference>
<dbReference type="Proteomes" id="UP001172159">
    <property type="component" value="Unassembled WGS sequence"/>
</dbReference>
<dbReference type="GO" id="GO:0008270">
    <property type="term" value="F:zinc ion binding"/>
    <property type="evidence" value="ECO:0007669"/>
    <property type="project" value="UniProtKB-KW"/>
</dbReference>
<dbReference type="InterPro" id="IPR056884">
    <property type="entry name" value="NPHP3-like_N"/>
</dbReference>
<dbReference type="FunFam" id="3.30.160.60:FF:000100">
    <property type="entry name" value="Zinc finger 45-like"/>
    <property type="match status" value="1"/>
</dbReference>
<comment type="caution">
    <text evidence="8">The sequence shown here is derived from an EMBL/GenBank/DDBJ whole genome shotgun (WGS) entry which is preliminary data.</text>
</comment>
<organism evidence="8 9">
    <name type="scientific">Apiosordaria backusii</name>
    <dbReference type="NCBI Taxonomy" id="314023"/>
    <lineage>
        <taxon>Eukaryota</taxon>
        <taxon>Fungi</taxon>
        <taxon>Dikarya</taxon>
        <taxon>Ascomycota</taxon>
        <taxon>Pezizomycotina</taxon>
        <taxon>Sordariomycetes</taxon>
        <taxon>Sordariomycetidae</taxon>
        <taxon>Sordariales</taxon>
        <taxon>Lasiosphaeriaceae</taxon>
        <taxon>Apiosordaria</taxon>
    </lineage>
</organism>
<dbReference type="InterPro" id="IPR054471">
    <property type="entry name" value="GPIID_WHD"/>
</dbReference>
<feature type="domain" description="C2H2-type" evidence="7">
    <location>
        <begin position="926"/>
        <end position="954"/>
    </location>
</feature>
<feature type="region of interest" description="Disordered" evidence="6">
    <location>
        <begin position="875"/>
        <end position="895"/>
    </location>
</feature>
<gene>
    <name evidence="8" type="ORF">B0T21DRAFT_296583</name>
</gene>
<evidence type="ECO:0000313" key="8">
    <source>
        <dbReference type="EMBL" id="KAK0716576.1"/>
    </source>
</evidence>
<proteinExistence type="predicted"/>
<evidence type="ECO:0000313" key="9">
    <source>
        <dbReference type="Proteomes" id="UP001172159"/>
    </source>
</evidence>
<dbReference type="PANTHER" id="PTHR10039:SF14">
    <property type="entry name" value="NACHT DOMAIN-CONTAINING PROTEIN"/>
    <property type="match status" value="1"/>
</dbReference>
<protein>
    <recommendedName>
        <fullName evidence="7">C2H2-type domain-containing protein</fullName>
    </recommendedName>
</protein>
<dbReference type="Gene3D" id="3.30.160.60">
    <property type="entry name" value="Classic Zinc Finger"/>
    <property type="match status" value="3"/>
</dbReference>
<evidence type="ECO:0000256" key="6">
    <source>
        <dbReference type="SAM" id="MobiDB-lite"/>
    </source>
</evidence>
<dbReference type="SMART" id="SM00355">
    <property type="entry name" value="ZnF_C2H2"/>
    <property type="match status" value="4"/>
</dbReference>
<keyword evidence="1" id="KW-0479">Metal-binding</keyword>
<keyword evidence="9" id="KW-1185">Reference proteome</keyword>
<keyword evidence="2" id="KW-0677">Repeat</keyword>
<dbReference type="PROSITE" id="PS00028">
    <property type="entry name" value="ZINC_FINGER_C2H2_1"/>
    <property type="match status" value="2"/>
</dbReference>
<dbReference type="Pfam" id="PF24809">
    <property type="entry name" value="DUF7708"/>
    <property type="match status" value="1"/>
</dbReference>
<dbReference type="SUPFAM" id="SSF57667">
    <property type="entry name" value="beta-beta-alpha zinc fingers"/>
    <property type="match status" value="1"/>
</dbReference>
<dbReference type="Pfam" id="PF24883">
    <property type="entry name" value="NPHP3_N"/>
    <property type="match status" value="1"/>
</dbReference>
<evidence type="ECO:0000256" key="5">
    <source>
        <dbReference type="PROSITE-ProRule" id="PRU00042"/>
    </source>
</evidence>
<evidence type="ECO:0000256" key="3">
    <source>
        <dbReference type="ARBA" id="ARBA00022771"/>
    </source>
</evidence>
<evidence type="ECO:0000256" key="4">
    <source>
        <dbReference type="ARBA" id="ARBA00022833"/>
    </source>
</evidence>
<dbReference type="Gene3D" id="3.40.50.300">
    <property type="entry name" value="P-loop containing nucleotide triphosphate hydrolases"/>
    <property type="match status" value="1"/>
</dbReference>
<dbReference type="AlphaFoldDB" id="A0AA40AIP9"/>
<evidence type="ECO:0000259" key="7">
    <source>
        <dbReference type="PROSITE" id="PS50157"/>
    </source>
</evidence>
<dbReference type="InterPro" id="IPR027417">
    <property type="entry name" value="P-loop_NTPase"/>
</dbReference>
<evidence type="ECO:0000256" key="2">
    <source>
        <dbReference type="ARBA" id="ARBA00022737"/>
    </source>
</evidence>
<dbReference type="EMBL" id="JAUKTV010000014">
    <property type="protein sequence ID" value="KAK0716576.1"/>
    <property type="molecule type" value="Genomic_DNA"/>
</dbReference>